<gene>
    <name evidence="1" type="ORF">GCM10023116_01590</name>
</gene>
<evidence type="ECO:0000313" key="2">
    <source>
        <dbReference type="Proteomes" id="UP001500604"/>
    </source>
</evidence>
<evidence type="ECO:0000313" key="1">
    <source>
        <dbReference type="EMBL" id="GAA4647897.1"/>
    </source>
</evidence>
<organism evidence="1 2">
    <name type="scientific">Kistimonas scapharcae</name>
    <dbReference type="NCBI Taxonomy" id="1036133"/>
    <lineage>
        <taxon>Bacteria</taxon>
        <taxon>Pseudomonadati</taxon>
        <taxon>Pseudomonadota</taxon>
        <taxon>Gammaproteobacteria</taxon>
        <taxon>Oceanospirillales</taxon>
        <taxon>Endozoicomonadaceae</taxon>
        <taxon>Kistimonas</taxon>
    </lineage>
</organism>
<proteinExistence type="predicted"/>
<accession>A0ABP8UZD5</accession>
<sequence length="70" mass="8027">MDGYFAQEPSSRVSSQEELAHLLALAIVRHHRRQKNKAFEPQKDWTSCDVRACISSPKTANEEENRDNAQ</sequence>
<keyword evidence="2" id="KW-1185">Reference proteome</keyword>
<reference evidence="2" key="1">
    <citation type="journal article" date="2019" name="Int. J. Syst. Evol. Microbiol.">
        <title>The Global Catalogue of Microorganisms (GCM) 10K type strain sequencing project: providing services to taxonomists for standard genome sequencing and annotation.</title>
        <authorList>
            <consortium name="The Broad Institute Genomics Platform"/>
            <consortium name="The Broad Institute Genome Sequencing Center for Infectious Disease"/>
            <person name="Wu L."/>
            <person name="Ma J."/>
        </authorList>
    </citation>
    <scope>NUCLEOTIDE SEQUENCE [LARGE SCALE GENOMIC DNA]</scope>
    <source>
        <strain evidence="2">JCM 17805</strain>
    </source>
</reference>
<protein>
    <submittedName>
        <fullName evidence="1">Uncharacterized protein</fullName>
    </submittedName>
</protein>
<name>A0ABP8UZD5_9GAMM</name>
<comment type="caution">
    <text evidence="1">The sequence shown here is derived from an EMBL/GenBank/DDBJ whole genome shotgun (WGS) entry which is preliminary data.</text>
</comment>
<dbReference type="EMBL" id="BAABFL010000011">
    <property type="protein sequence ID" value="GAA4647897.1"/>
    <property type="molecule type" value="Genomic_DNA"/>
</dbReference>
<dbReference type="Proteomes" id="UP001500604">
    <property type="component" value="Unassembled WGS sequence"/>
</dbReference>